<dbReference type="EMBL" id="CAIX01000111">
    <property type="protein sequence ID" value="CCI45919.1"/>
    <property type="molecule type" value="Genomic_DNA"/>
</dbReference>
<keyword evidence="2" id="KW-0812">Transmembrane</keyword>
<dbReference type="AlphaFoldDB" id="A0A024GGQ8"/>
<feature type="region of interest" description="Disordered" evidence="1">
    <location>
        <begin position="243"/>
        <end position="276"/>
    </location>
</feature>
<evidence type="ECO:0000256" key="2">
    <source>
        <dbReference type="SAM" id="Phobius"/>
    </source>
</evidence>
<feature type="transmembrane region" description="Helical" evidence="2">
    <location>
        <begin position="28"/>
        <end position="46"/>
    </location>
</feature>
<reference evidence="3 4" key="1">
    <citation type="submission" date="2012-05" db="EMBL/GenBank/DDBJ databases">
        <title>Recombination and specialization in a pathogen metapopulation.</title>
        <authorList>
            <person name="Gardiner A."/>
            <person name="Kemen E."/>
            <person name="Schultz-Larsen T."/>
            <person name="MacLean D."/>
            <person name="Van Oosterhout C."/>
            <person name="Jones J.D.G."/>
        </authorList>
    </citation>
    <scope>NUCLEOTIDE SEQUENCE [LARGE SCALE GENOMIC DNA]</scope>
    <source>
        <strain evidence="3 4">Ac Nc2</strain>
    </source>
</reference>
<dbReference type="OrthoDB" id="122216at2759"/>
<comment type="caution">
    <text evidence="3">The sequence shown here is derived from an EMBL/GenBank/DDBJ whole genome shotgun (WGS) entry which is preliminary data.</text>
</comment>
<evidence type="ECO:0000313" key="3">
    <source>
        <dbReference type="EMBL" id="CCI45919.1"/>
    </source>
</evidence>
<proteinExistence type="predicted"/>
<keyword evidence="4" id="KW-1185">Reference proteome</keyword>
<dbReference type="Proteomes" id="UP000053237">
    <property type="component" value="Unassembled WGS sequence"/>
</dbReference>
<dbReference type="InParanoid" id="A0A024GGQ8"/>
<evidence type="ECO:0000313" key="4">
    <source>
        <dbReference type="Proteomes" id="UP000053237"/>
    </source>
</evidence>
<name>A0A024GGQ8_9STRA</name>
<accession>A0A024GGQ8</accession>
<organism evidence="3 4">
    <name type="scientific">Albugo candida</name>
    <dbReference type="NCBI Taxonomy" id="65357"/>
    <lineage>
        <taxon>Eukaryota</taxon>
        <taxon>Sar</taxon>
        <taxon>Stramenopiles</taxon>
        <taxon>Oomycota</taxon>
        <taxon>Peronosporomycetes</taxon>
        <taxon>Albuginales</taxon>
        <taxon>Albuginaceae</taxon>
        <taxon>Albugo</taxon>
    </lineage>
</organism>
<feature type="transmembrane region" description="Helical" evidence="2">
    <location>
        <begin position="52"/>
        <end position="72"/>
    </location>
</feature>
<protein>
    <submittedName>
        <fullName evidence="3">Uncharacterized protein</fullName>
    </submittedName>
</protein>
<evidence type="ECO:0000256" key="1">
    <source>
        <dbReference type="SAM" id="MobiDB-lite"/>
    </source>
</evidence>
<keyword evidence="2" id="KW-0472">Membrane</keyword>
<gene>
    <name evidence="3" type="ORF">BN9_068290</name>
</gene>
<sequence>MGSYLTLINNSELTYECKVGYHEAALQGSLYAAFLLGAVTGATRVVGWLKMISLGALIFGVGFFTIQLTALYGPKKQLKSIRATMEQFDYFSESSVASINIELGKKGFFTIKPQESHQYGKMSLGLLRQATCVRTVYLTNVTLDMQVLLIRPISSGLLPNRNRNYNIKAAMEKTGTQHYMVYSARFMEYENKTFSAQPVFPTTAGQQPLIMPIQNTQGTSPGSNLSETANVSLLNNYQPIRSVSTYSQGNDGSSADNGTPQAATKSQYEPVPSSNVPRAFYTGNSGAMFPTNVSISQPLPQPIQSVA</sequence>
<keyword evidence="2" id="KW-1133">Transmembrane helix</keyword>